<evidence type="ECO:0000256" key="3">
    <source>
        <dbReference type="ARBA" id="ARBA00023027"/>
    </source>
</evidence>
<feature type="domain" description="D-isomer specific 2-hydroxyacid dehydrogenase NAD-binding" evidence="6">
    <location>
        <begin position="126"/>
        <end position="285"/>
    </location>
</feature>
<dbReference type="EMBL" id="AP012338">
    <property type="protein sequence ID" value="BAM05307.1"/>
    <property type="molecule type" value="Genomic_DNA"/>
</dbReference>
<dbReference type="InterPro" id="IPR006139">
    <property type="entry name" value="D-isomer_2_OHA_DH_cat_dom"/>
</dbReference>
<proteinExistence type="inferred from homology"/>
<evidence type="ECO:0000259" key="6">
    <source>
        <dbReference type="Pfam" id="PF02826"/>
    </source>
</evidence>
<feature type="domain" description="D-isomer specific 2-hydroxyacid dehydrogenase catalytic" evidence="5">
    <location>
        <begin position="6"/>
        <end position="314"/>
    </location>
</feature>
<dbReference type="OrthoDB" id="277029at2"/>
<dbReference type="SUPFAM" id="SSF52283">
    <property type="entry name" value="Formate/glycerate dehydrogenase catalytic domain-like"/>
    <property type="match status" value="1"/>
</dbReference>
<keyword evidence="2 4" id="KW-0560">Oxidoreductase</keyword>
<reference evidence="7 8" key="1">
    <citation type="submission" date="2012-02" db="EMBL/GenBank/DDBJ databases">
        <title>Complete genome sequence of Phycisphaera mikurensis NBRC 102666.</title>
        <authorList>
            <person name="Ankai A."/>
            <person name="Hosoyama A."/>
            <person name="Terui Y."/>
            <person name="Sekine M."/>
            <person name="Fukai R."/>
            <person name="Kato Y."/>
            <person name="Nakamura S."/>
            <person name="Yamada-Narita S."/>
            <person name="Kawakoshi A."/>
            <person name="Fukunaga Y."/>
            <person name="Yamazaki S."/>
            <person name="Fujita N."/>
        </authorList>
    </citation>
    <scope>NUCLEOTIDE SEQUENCE [LARGE SCALE GENOMIC DNA]</scope>
    <source>
        <strain evidence="8">NBRC 102666 / KCTC 22515 / FYK2301M01</strain>
    </source>
</reference>
<keyword evidence="8" id="KW-1185">Reference proteome</keyword>
<evidence type="ECO:0000256" key="1">
    <source>
        <dbReference type="ARBA" id="ARBA00005854"/>
    </source>
</evidence>
<dbReference type="KEGG" id="phm:PSMK_31480"/>
<gene>
    <name evidence="7" type="ordered locus">PSMK_31480</name>
</gene>
<dbReference type="eggNOG" id="COG1052">
    <property type="taxonomic scope" value="Bacteria"/>
</dbReference>
<dbReference type="PANTHER" id="PTHR42789:SF1">
    <property type="entry name" value="D-ISOMER SPECIFIC 2-HYDROXYACID DEHYDROGENASE FAMILY PROTEIN (AFU_ORTHOLOGUE AFUA_6G10090)"/>
    <property type="match status" value="1"/>
</dbReference>
<protein>
    <submittedName>
        <fullName evidence="7">Putative oxidoreductase</fullName>
    </submittedName>
</protein>
<evidence type="ECO:0000313" key="8">
    <source>
        <dbReference type="Proteomes" id="UP000007881"/>
    </source>
</evidence>
<dbReference type="Gene3D" id="3.40.50.720">
    <property type="entry name" value="NAD(P)-binding Rossmann-like Domain"/>
    <property type="match status" value="2"/>
</dbReference>
<evidence type="ECO:0000313" key="7">
    <source>
        <dbReference type="EMBL" id="BAM05307.1"/>
    </source>
</evidence>
<dbReference type="GO" id="GO:0016616">
    <property type="term" value="F:oxidoreductase activity, acting on the CH-OH group of donors, NAD or NADP as acceptor"/>
    <property type="evidence" value="ECO:0007669"/>
    <property type="project" value="InterPro"/>
</dbReference>
<dbReference type="Pfam" id="PF02826">
    <property type="entry name" value="2-Hacid_dh_C"/>
    <property type="match status" value="1"/>
</dbReference>
<dbReference type="Proteomes" id="UP000007881">
    <property type="component" value="Chromosome"/>
</dbReference>
<dbReference type="InterPro" id="IPR036291">
    <property type="entry name" value="NAD(P)-bd_dom_sf"/>
</dbReference>
<dbReference type="STRING" id="1142394.PSMK_31480"/>
<dbReference type="RefSeq" id="WP_014438511.1">
    <property type="nucleotide sequence ID" value="NC_017080.1"/>
</dbReference>
<organism evidence="7 8">
    <name type="scientific">Phycisphaera mikurensis (strain NBRC 102666 / KCTC 22515 / FYK2301M01)</name>
    <dbReference type="NCBI Taxonomy" id="1142394"/>
    <lineage>
        <taxon>Bacteria</taxon>
        <taxon>Pseudomonadati</taxon>
        <taxon>Planctomycetota</taxon>
        <taxon>Phycisphaerae</taxon>
        <taxon>Phycisphaerales</taxon>
        <taxon>Phycisphaeraceae</taxon>
        <taxon>Phycisphaera</taxon>
    </lineage>
</organism>
<dbReference type="PROSITE" id="PS00671">
    <property type="entry name" value="D_2_HYDROXYACID_DH_3"/>
    <property type="match status" value="1"/>
</dbReference>
<dbReference type="InterPro" id="IPR050857">
    <property type="entry name" value="D-2-hydroxyacid_DH"/>
</dbReference>
<dbReference type="PANTHER" id="PTHR42789">
    <property type="entry name" value="D-ISOMER SPECIFIC 2-HYDROXYACID DEHYDROGENASE FAMILY PROTEIN (AFU_ORTHOLOGUE AFUA_6G10090)"/>
    <property type="match status" value="1"/>
</dbReference>
<evidence type="ECO:0000256" key="4">
    <source>
        <dbReference type="RuleBase" id="RU003719"/>
    </source>
</evidence>
<dbReference type="InterPro" id="IPR029753">
    <property type="entry name" value="D-isomer_DH_CS"/>
</dbReference>
<evidence type="ECO:0000256" key="2">
    <source>
        <dbReference type="ARBA" id="ARBA00023002"/>
    </source>
</evidence>
<keyword evidence="3" id="KW-0520">NAD</keyword>
<name>I0IJ69_PHYMF</name>
<dbReference type="Pfam" id="PF00389">
    <property type="entry name" value="2-Hacid_dh"/>
    <property type="match status" value="1"/>
</dbReference>
<evidence type="ECO:0000259" key="5">
    <source>
        <dbReference type="Pfam" id="PF00389"/>
    </source>
</evidence>
<dbReference type="HOGENOM" id="CLU_019796_1_3_0"/>
<dbReference type="GO" id="GO:0051287">
    <property type="term" value="F:NAD binding"/>
    <property type="evidence" value="ECO:0007669"/>
    <property type="project" value="InterPro"/>
</dbReference>
<dbReference type="InterPro" id="IPR006140">
    <property type="entry name" value="D-isomer_DH_NAD-bd"/>
</dbReference>
<comment type="similarity">
    <text evidence="1 4">Belongs to the D-isomer specific 2-hydroxyacid dehydrogenase family.</text>
</comment>
<dbReference type="SUPFAM" id="SSF51735">
    <property type="entry name" value="NAD(P)-binding Rossmann-fold domains"/>
    <property type="match status" value="1"/>
</dbReference>
<accession>I0IJ69</accession>
<dbReference type="AlphaFoldDB" id="I0IJ69"/>
<sequence length="316" mass="33333">MAHRVIVTEELDEAKAAWLGERVDLVRHRFDAPGFERALAGADGLIVRTYTVVDEALLAAAPRLKVVGRAGVGLDSIDVAACRAAGVEVVHTPDANTQAVVEYVLGLLLDRFRPRTDLAADAGDAAFFALRKSETGVELAGMTLGILGFGRIGKRLGQAAAALGMAVVAADVLPEQTLRAAAGDYAWDHLSQAELLERADVVTLHADGREANRHMIGAAELERLKPGALFVNAARGFLVDGAALAGWLRANPGGSAVLDVHDPEPPPADDPLRTLPNARLLPHLASRTVVALANMSGVVEDVDRVLRGQTPRHPAP</sequence>